<evidence type="ECO:0000313" key="2">
    <source>
        <dbReference type="Proteomes" id="UP000808349"/>
    </source>
</evidence>
<accession>A0A9D7SAA8</accession>
<dbReference type="EMBL" id="JADKFW010000005">
    <property type="protein sequence ID" value="MBK9717604.1"/>
    <property type="molecule type" value="Genomic_DNA"/>
</dbReference>
<dbReference type="Pfam" id="PF05258">
    <property type="entry name" value="DciA"/>
    <property type="match status" value="1"/>
</dbReference>
<dbReference type="Proteomes" id="UP000808349">
    <property type="component" value="Unassembled WGS sequence"/>
</dbReference>
<evidence type="ECO:0000313" key="1">
    <source>
        <dbReference type="EMBL" id="MBK9717604.1"/>
    </source>
</evidence>
<organism evidence="1 2">
    <name type="scientific">Candidatus Defluviibacterium haderslevense</name>
    <dbReference type="NCBI Taxonomy" id="2981993"/>
    <lineage>
        <taxon>Bacteria</taxon>
        <taxon>Pseudomonadati</taxon>
        <taxon>Bacteroidota</taxon>
        <taxon>Saprospiria</taxon>
        <taxon>Saprospirales</taxon>
        <taxon>Saprospiraceae</taxon>
        <taxon>Candidatus Defluviibacterium</taxon>
    </lineage>
</organism>
<gene>
    <name evidence="1" type="ORF">IPO85_08850</name>
</gene>
<dbReference type="AlphaFoldDB" id="A0A9D7SAA8"/>
<sequence length="96" mass="11334">MKRNNDQPISEVLKAFSEQTAFKDKLAMKKIETVWLQLYSSLVKDHTTKIYVKQNKVSIYINSSVLKKELLLNKNKILDQMNANLKEFVIEELEFR</sequence>
<comment type="caution">
    <text evidence="1">The sequence shown here is derived from an EMBL/GenBank/DDBJ whole genome shotgun (WGS) entry which is preliminary data.</text>
</comment>
<protein>
    <submittedName>
        <fullName evidence="1">DUF721 domain-containing protein</fullName>
    </submittedName>
</protein>
<name>A0A9D7SAA8_9BACT</name>
<reference evidence="1 2" key="1">
    <citation type="submission" date="2020-10" db="EMBL/GenBank/DDBJ databases">
        <title>Connecting structure to function with the recovery of over 1000 high-quality activated sludge metagenome-assembled genomes encoding full-length rRNA genes using long-read sequencing.</title>
        <authorList>
            <person name="Singleton C.M."/>
            <person name="Petriglieri F."/>
            <person name="Kristensen J.M."/>
            <person name="Kirkegaard R.H."/>
            <person name="Michaelsen T.Y."/>
            <person name="Andersen M.H."/>
            <person name="Karst S.M."/>
            <person name="Dueholm M.S."/>
            <person name="Nielsen P.H."/>
            <person name="Albertsen M."/>
        </authorList>
    </citation>
    <scope>NUCLEOTIDE SEQUENCE [LARGE SCALE GENOMIC DNA]</scope>
    <source>
        <strain evidence="1">Ribe_18-Q3-R11-54_BAT3C.373</strain>
    </source>
</reference>
<proteinExistence type="predicted"/>
<dbReference type="InterPro" id="IPR007922">
    <property type="entry name" value="DciA-like"/>
</dbReference>